<reference evidence="1 2" key="1">
    <citation type="submission" date="2020-05" db="EMBL/GenBank/DDBJ databases">
        <authorList>
            <person name="Whitworth D."/>
        </authorList>
    </citation>
    <scope>NUCLEOTIDE SEQUENCE [LARGE SCALE GENOMIC DNA]</scope>
    <source>
        <strain evidence="1 2">AB043B</strain>
    </source>
</reference>
<evidence type="ECO:0000313" key="2">
    <source>
        <dbReference type="Proteomes" id="UP000563426"/>
    </source>
</evidence>
<organism evidence="1 2">
    <name type="scientific">Corallococcus exercitus</name>
    <dbReference type="NCBI Taxonomy" id="2316736"/>
    <lineage>
        <taxon>Bacteria</taxon>
        <taxon>Pseudomonadati</taxon>
        <taxon>Myxococcota</taxon>
        <taxon>Myxococcia</taxon>
        <taxon>Myxococcales</taxon>
        <taxon>Cystobacterineae</taxon>
        <taxon>Myxococcaceae</taxon>
        <taxon>Corallococcus</taxon>
    </lineage>
</organism>
<dbReference type="GO" id="GO:0009055">
    <property type="term" value="F:electron transfer activity"/>
    <property type="evidence" value="ECO:0007669"/>
    <property type="project" value="InterPro"/>
</dbReference>
<dbReference type="Gene3D" id="1.10.760.10">
    <property type="entry name" value="Cytochrome c-like domain"/>
    <property type="match status" value="1"/>
</dbReference>
<protein>
    <recommendedName>
        <fullName evidence="3">Cytochrome c domain-containing protein</fullName>
    </recommendedName>
</protein>
<evidence type="ECO:0000313" key="1">
    <source>
        <dbReference type="EMBL" id="NOK38053.1"/>
    </source>
</evidence>
<proteinExistence type="predicted"/>
<dbReference type="Proteomes" id="UP000563426">
    <property type="component" value="Unassembled WGS sequence"/>
</dbReference>
<dbReference type="RefSeq" id="WP_171437813.1">
    <property type="nucleotide sequence ID" value="NZ_JABFJV010000280.1"/>
</dbReference>
<dbReference type="PROSITE" id="PS51257">
    <property type="entry name" value="PROKAR_LIPOPROTEIN"/>
    <property type="match status" value="1"/>
</dbReference>
<dbReference type="GO" id="GO:0020037">
    <property type="term" value="F:heme binding"/>
    <property type="evidence" value="ECO:0007669"/>
    <property type="project" value="InterPro"/>
</dbReference>
<keyword evidence="2" id="KW-1185">Reference proteome</keyword>
<dbReference type="EMBL" id="JABFJV010000280">
    <property type="protein sequence ID" value="NOK38053.1"/>
    <property type="molecule type" value="Genomic_DNA"/>
</dbReference>
<gene>
    <name evidence="1" type="ORF">HMI49_33120</name>
</gene>
<comment type="caution">
    <text evidence="1">The sequence shown here is derived from an EMBL/GenBank/DDBJ whole genome shotgun (WGS) entry which is preliminary data.</text>
</comment>
<accession>A0A7Y4KQM4</accession>
<dbReference type="AlphaFoldDB" id="A0A7Y4KQM4"/>
<evidence type="ECO:0008006" key="3">
    <source>
        <dbReference type="Google" id="ProtNLM"/>
    </source>
</evidence>
<dbReference type="InterPro" id="IPR036909">
    <property type="entry name" value="Cyt_c-like_dom_sf"/>
</dbReference>
<name>A0A7Y4KQM4_9BACT</name>
<sequence length="648" mass="68792">MRALCVGLMLSIIGCSKGDVVESPELEAQRDLLGIATPGDPSRLQPVELHPRAGFGAAPDYESLGYPNASPEVMALLDSTNPDSPLHFFITPHTDAEGVGPLFNQRACLGCHTNSEDVRSNIEQGGIVVPPPADFTLTNTPASRAARQGNTDHSKITKETGNPPTAAFTLYGNYSPGTGSFDPIASLGGPLQHVQSVGMCRINDLPSLARDPSLQGGLDPVTGLSPLGLRREVGERAAPPYIGRGLMEAIVADDIVANDDLADKLAFTSSLSPPPDPAICPGDCISGRHNENRADLSFVGGDPRMRVSRFGLRAAGPTLLQFVVGGLQGELGLTSPFMPTEQPNVDNAGNTCDAVPDPELKTDVALRLRDLIRNIAPPMHDASLYETPPVSQTAIDVQAGARLFGVDLAAFQSRMIPGREPIGFGDPDADKGIAGDRMLGCVTCHIPIMKTGTSPAKLGAEHLSNRWAPIFSDLLIHQNPELPKGIRSRLRPSIPGNINRDLTDFAIPPAVTGIGNGAEFRTPPLMGLGKVGPPFWHDGRVYLNVIGARSYPGDPPTPPASTVFTSADEGTRTLSITSVELAVLAAIELHDLPAPPGNDYAQCPTVAEGMDFCSRQSRYRGEARNVMEKFRALTTAQQLQVVRFLLAL</sequence>